<protein>
    <submittedName>
        <fullName evidence="1">CLUMA_CG014804, isoform A</fullName>
    </submittedName>
</protein>
<name>A0A1J1ILT4_9DIPT</name>
<evidence type="ECO:0000313" key="2">
    <source>
        <dbReference type="Proteomes" id="UP000183832"/>
    </source>
</evidence>
<dbReference type="Proteomes" id="UP000183832">
    <property type="component" value="Unassembled WGS sequence"/>
</dbReference>
<evidence type="ECO:0000313" key="1">
    <source>
        <dbReference type="EMBL" id="CRL01187.1"/>
    </source>
</evidence>
<dbReference type="EMBL" id="CVRI01000055">
    <property type="protein sequence ID" value="CRL01187.1"/>
    <property type="molecule type" value="Genomic_DNA"/>
</dbReference>
<sequence>MQRYVQRLGEISKQAQTLMKTKKFWPKCFSIDFSLINLRIRELLHQLSLFTKLVFVVLKQGVKEFSQMKI</sequence>
<dbReference type="AlphaFoldDB" id="A0A1J1ILT4"/>
<gene>
    <name evidence="1" type="ORF">CLUMA_CG014804</name>
</gene>
<reference evidence="1 2" key="1">
    <citation type="submission" date="2015-04" db="EMBL/GenBank/DDBJ databases">
        <authorList>
            <person name="Syromyatnikov M.Y."/>
            <person name="Popov V.N."/>
        </authorList>
    </citation>
    <scope>NUCLEOTIDE SEQUENCE [LARGE SCALE GENOMIC DNA]</scope>
</reference>
<proteinExistence type="predicted"/>
<keyword evidence="2" id="KW-1185">Reference proteome</keyword>
<accession>A0A1J1ILT4</accession>
<organism evidence="1 2">
    <name type="scientific">Clunio marinus</name>
    <dbReference type="NCBI Taxonomy" id="568069"/>
    <lineage>
        <taxon>Eukaryota</taxon>
        <taxon>Metazoa</taxon>
        <taxon>Ecdysozoa</taxon>
        <taxon>Arthropoda</taxon>
        <taxon>Hexapoda</taxon>
        <taxon>Insecta</taxon>
        <taxon>Pterygota</taxon>
        <taxon>Neoptera</taxon>
        <taxon>Endopterygota</taxon>
        <taxon>Diptera</taxon>
        <taxon>Nematocera</taxon>
        <taxon>Chironomoidea</taxon>
        <taxon>Chironomidae</taxon>
        <taxon>Clunio</taxon>
    </lineage>
</organism>